<dbReference type="SUPFAM" id="SSF53955">
    <property type="entry name" value="Lysozyme-like"/>
    <property type="match status" value="1"/>
</dbReference>
<dbReference type="Proteomes" id="UP000244817">
    <property type="component" value="Unassembled WGS sequence"/>
</dbReference>
<dbReference type="InterPro" id="IPR023346">
    <property type="entry name" value="Lysozyme-like_dom_sf"/>
</dbReference>
<reference evidence="4 5" key="1">
    <citation type="submission" date="2018-04" db="EMBL/GenBank/DDBJ databases">
        <title>Pelagivirga bohaiensis gen. nov., sp. nov., a bacterium isolated from the Bohai Sea.</title>
        <authorList>
            <person name="Ji X."/>
        </authorList>
    </citation>
    <scope>NUCLEOTIDE SEQUENCE [LARGE SCALE GENOMIC DNA]</scope>
    <source>
        <strain evidence="4 5">BH-SD16</strain>
    </source>
</reference>
<protein>
    <submittedName>
        <fullName evidence="4">Transglycosylase</fullName>
    </submittedName>
</protein>
<comment type="similarity">
    <text evidence="1">Belongs to the virb1 family.</text>
</comment>
<evidence type="ECO:0000259" key="3">
    <source>
        <dbReference type="Pfam" id="PF01464"/>
    </source>
</evidence>
<feature type="chain" id="PRO_5015464852" evidence="2">
    <location>
        <begin position="27"/>
        <end position="294"/>
    </location>
</feature>
<gene>
    <name evidence="4" type="ORF">DC363_07825</name>
</gene>
<sequence length="294" mass="32915">MVPQMFALKSLLGGILAVTLATSALAQPVADFSDRPTDWPIGGPQTDTRPLSRFDAEQQRAQAAQAALRAHRPNPRPVHMIRYPVVISQNPSVRPRMRVNYIPDARWDFRGDSASWTRAALAALRSHGERLDDTVPRDIETWCPGYAQNPPHLRRAFWVGMMSALAKHESTYRPTAVGGGNLWYGLLQIYPDTARRYGCRATTGEALKDPEDNLSCAIRIMNVTVPRDNAIALRDTRWRGVAADWGPMTHRSKIAEMAAWTRQQEYCQVPVPQQSIRPRARPIVQAALSTMDVN</sequence>
<evidence type="ECO:0000256" key="1">
    <source>
        <dbReference type="ARBA" id="ARBA00009387"/>
    </source>
</evidence>
<dbReference type="Pfam" id="PF01464">
    <property type="entry name" value="SLT"/>
    <property type="match status" value="1"/>
</dbReference>
<accession>A0A2T7FY28</accession>
<feature type="signal peptide" evidence="2">
    <location>
        <begin position="1"/>
        <end position="26"/>
    </location>
</feature>
<keyword evidence="2" id="KW-0732">Signal</keyword>
<organism evidence="4 5">
    <name type="scientific">Thalassorhabdomicrobium marinisediminis</name>
    <dbReference type="NCBI Taxonomy" id="2170577"/>
    <lineage>
        <taxon>Bacteria</taxon>
        <taxon>Pseudomonadati</taxon>
        <taxon>Pseudomonadota</taxon>
        <taxon>Alphaproteobacteria</taxon>
        <taxon>Rhodobacterales</taxon>
        <taxon>Paracoccaceae</taxon>
        <taxon>Thalassorhabdomicrobium</taxon>
    </lineage>
</organism>
<keyword evidence="5" id="KW-1185">Reference proteome</keyword>
<dbReference type="AlphaFoldDB" id="A0A2T7FY28"/>
<evidence type="ECO:0000313" key="5">
    <source>
        <dbReference type="Proteomes" id="UP000244817"/>
    </source>
</evidence>
<proteinExistence type="inferred from homology"/>
<name>A0A2T7FY28_9RHOB</name>
<dbReference type="InterPro" id="IPR008258">
    <property type="entry name" value="Transglycosylase_SLT_dom_1"/>
</dbReference>
<dbReference type="Gene3D" id="1.10.530.10">
    <property type="match status" value="1"/>
</dbReference>
<dbReference type="EMBL" id="QCYG01000004">
    <property type="protein sequence ID" value="PVA07038.1"/>
    <property type="molecule type" value="Genomic_DNA"/>
</dbReference>
<dbReference type="OrthoDB" id="5763339at2"/>
<comment type="caution">
    <text evidence="4">The sequence shown here is derived from an EMBL/GenBank/DDBJ whole genome shotgun (WGS) entry which is preliminary data.</text>
</comment>
<evidence type="ECO:0000256" key="2">
    <source>
        <dbReference type="SAM" id="SignalP"/>
    </source>
</evidence>
<feature type="domain" description="Transglycosylase SLT" evidence="3">
    <location>
        <begin position="157"/>
        <end position="225"/>
    </location>
</feature>
<evidence type="ECO:0000313" key="4">
    <source>
        <dbReference type="EMBL" id="PVA07038.1"/>
    </source>
</evidence>